<accession>A0ABU8RPH8</accession>
<comment type="caution">
    <text evidence="1">The sequence shown here is derived from an EMBL/GenBank/DDBJ whole genome shotgun (WGS) entry which is preliminary data.</text>
</comment>
<evidence type="ECO:0008006" key="3">
    <source>
        <dbReference type="Google" id="ProtNLM"/>
    </source>
</evidence>
<dbReference type="Proteomes" id="UP001387100">
    <property type="component" value="Unassembled WGS sequence"/>
</dbReference>
<sequence length="40" mass="4162">MSRDSVMAAQQAFGDAVNSGDLAAFERLVAVDSVDHDPAP</sequence>
<dbReference type="EMBL" id="JBBIAA010000051">
    <property type="protein sequence ID" value="MEJ5947005.1"/>
    <property type="molecule type" value="Genomic_DNA"/>
</dbReference>
<evidence type="ECO:0000313" key="1">
    <source>
        <dbReference type="EMBL" id="MEJ5947005.1"/>
    </source>
</evidence>
<dbReference type="RefSeq" id="WP_339576378.1">
    <property type="nucleotide sequence ID" value="NZ_JBBIAA010000051.1"/>
</dbReference>
<reference evidence="1 2" key="1">
    <citation type="journal article" date="2017" name="Int. J. Syst. Evol. Microbiol.">
        <title>Pseudokineococcus basanitobsidens sp. nov., isolated from volcanic rock.</title>
        <authorList>
            <person name="Lee D.W."/>
            <person name="Park M.Y."/>
            <person name="Kim J.J."/>
            <person name="Kim B.S."/>
        </authorList>
    </citation>
    <scope>NUCLEOTIDE SEQUENCE [LARGE SCALE GENOMIC DNA]</scope>
    <source>
        <strain evidence="1 2">DSM 103726</strain>
    </source>
</reference>
<gene>
    <name evidence="1" type="ORF">WDZ17_17055</name>
</gene>
<keyword evidence="2" id="KW-1185">Reference proteome</keyword>
<proteinExistence type="predicted"/>
<evidence type="ECO:0000313" key="2">
    <source>
        <dbReference type="Proteomes" id="UP001387100"/>
    </source>
</evidence>
<name>A0ABU8RPH8_9ACTN</name>
<organism evidence="1 2">
    <name type="scientific">Pseudokineococcus basanitobsidens</name>
    <dbReference type="NCBI Taxonomy" id="1926649"/>
    <lineage>
        <taxon>Bacteria</taxon>
        <taxon>Bacillati</taxon>
        <taxon>Actinomycetota</taxon>
        <taxon>Actinomycetes</taxon>
        <taxon>Kineosporiales</taxon>
        <taxon>Kineosporiaceae</taxon>
        <taxon>Pseudokineococcus</taxon>
    </lineage>
</organism>
<protein>
    <recommendedName>
        <fullName evidence="3">SnoaL-like protein</fullName>
    </recommendedName>
</protein>